<keyword evidence="1" id="KW-0812">Transmembrane</keyword>
<dbReference type="EMBL" id="JACASF010000019">
    <property type="protein sequence ID" value="KAF6416105.1"/>
    <property type="molecule type" value="Genomic_DNA"/>
</dbReference>
<evidence type="ECO:0000313" key="3">
    <source>
        <dbReference type="Proteomes" id="UP000550707"/>
    </source>
</evidence>
<keyword evidence="1" id="KW-1133">Transmembrane helix</keyword>
<keyword evidence="1" id="KW-0472">Membrane</keyword>
<accession>A0A7J8CZ54</accession>
<dbReference type="InParanoid" id="A0A7J8CZ54"/>
<gene>
    <name evidence="2" type="ORF">HJG59_009427</name>
</gene>
<feature type="transmembrane region" description="Helical" evidence="1">
    <location>
        <begin position="16"/>
        <end position="35"/>
    </location>
</feature>
<reference evidence="2 3" key="1">
    <citation type="journal article" date="2020" name="Nature">
        <title>Six reference-quality genomes reveal evolution of bat adaptations.</title>
        <authorList>
            <person name="Jebb D."/>
            <person name="Huang Z."/>
            <person name="Pippel M."/>
            <person name="Hughes G.M."/>
            <person name="Lavrichenko K."/>
            <person name="Devanna P."/>
            <person name="Winkler S."/>
            <person name="Jermiin L.S."/>
            <person name="Skirmuntt E.C."/>
            <person name="Katzourakis A."/>
            <person name="Burkitt-Gray L."/>
            <person name="Ray D.A."/>
            <person name="Sullivan K.A.M."/>
            <person name="Roscito J.G."/>
            <person name="Kirilenko B.M."/>
            <person name="Davalos L.M."/>
            <person name="Corthals A.P."/>
            <person name="Power M.L."/>
            <person name="Jones G."/>
            <person name="Ransome R.D."/>
            <person name="Dechmann D.K.N."/>
            <person name="Locatelli A.G."/>
            <person name="Puechmaille S.J."/>
            <person name="Fedrigo O."/>
            <person name="Jarvis E.D."/>
            <person name="Hiller M."/>
            <person name="Vernes S.C."/>
            <person name="Myers E.W."/>
            <person name="Teeling E.C."/>
        </authorList>
    </citation>
    <scope>NUCLEOTIDE SEQUENCE [LARGE SCALE GENOMIC DNA]</scope>
    <source>
        <strain evidence="2">MMolMol1</strain>
        <tissue evidence="2">Muscle</tissue>
    </source>
</reference>
<organism evidence="2 3">
    <name type="scientific">Molossus molossus</name>
    <name type="common">Pallas' mastiff bat</name>
    <name type="synonym">Vespertilio molossus</name>
    <dbReference type="NCBI Taxonomy" id="27622"/>
    <lineage>
        <taxon>Eukaryota</taxon>
        <taxon>Metazoa</taxon>
        <taxon>Chordata</taxon>
        <taxon>Craniata</taxon>
        <taxon>Vertebrata</taxon>
        <taxon>Euteleostomi</taxon>
        <taxon>Mammalia</taxon>
        <taxon>Eutheria</taxon>
        <taxon>Laurasiatheria</taxon>
        <taxon>Chiroptera</taxon>
        <taxon>Yangochiroptera</taxon>
        <taxon>Molossidae</taxon>
        <taxon>Molossus</taxon>
    </lineage>
</organism>
<protein>
    <submittedName>
        <fullName evidence="2">Uncharacterized protein</fullName>
    </submittedName>
</protein>
<proteinExistence type="predicted"/>
<evidence type="ECO:0000313" key="2">
    <source>
        <dbReference type="EMBL" id="KAF6416105.1"/>
    </source>
</evidence>
<dbReference type="Proteomes" id="UP000550707">
    <property type="component" value="Unassembled WGS sequence"/>
</dbReference>
<name>A0A7J8CZ54_MOLMO</name>
<comment type="caution">
    <text evidence="2">The sequence shown here is derived from an EMBL/GenBank/DDBJ whole genome shotgun (WGS) entry which is preliminary data.</text>
</comment>
<dbReference type="AlphaFoldDB" id="A0A7J8CZ54"/>
<sequence length="170" mass="18707">MFTQAAGVPTSGDSSYIMKMSPNLILGALMILFVLQKWFSDAGRMGVNTGRHFSIRTNIVSLLTLFVSCTLCKHMHISTRAHAHTPRHGGLPACAWSCKMFPKSPTSKPALFCGDLKAPVRPLTPKWHAAPMPPRDLVSIDFDDFPFQGRAEHPEPAPPKGAFMLYSDKV</sequence>
<keyword evidence="3" id="KW-1185">Reference proteome</keyword>
<evidence type="ECO:0000256" key="1">
    <source>
        <dbReference type="SAM" id="Phobius"/>
    </source>
</evidence>